<sequence length="100" mass="11421">MSNLNHCAVCDLINLESLEVRTRGLWSTESRPVAQFPWEWFGNSLGSRTEVRYWGRSSIPNCGQMTCTRPRTQPPIPTPHQPEEDASCSVCQHTYTDNPR</sequence>
<comment type="caution">
    <text evidence="2">The sequence shown here is derived from an EMBL/GenBank/DDBJ whole genome shotgun (WGS) entry which is preliminary data.</text>
</comment>
<reference evidence="2 3" key="1">
    <citation type="journal article" date="2019" name="Sci. Rep.">
        <title>Orb-weaving spider Araneus ventricosus genome elucidates the spidroin gene catalogue.</title>
        <authorList>
            <person name="Kono N."/>
            <person name="Nakamura H."/>
            <person name="Ohtoshi R."/>
            <person name="Moran D.A.P."/>
            <person name="Shinohara A."/>
            <person name="Yoshida Y."/>
            <person name="Fujiwara M."/>
            <person name="Mori M."/>
            <person name="Tomita M."/>
            <person name="Arakawa K."/>
        </authorList>
    </citation>
    <scope>NUCLEOTIDE SEQUENCE [LARGE SCALE GENOMIC DNA]</scope>
</reference>
<feature type="region of interest" description="Disordered" evidence="1">
    <location>
        <begin position="65"/>
        <end position="100"/>
    </location>
</feature>
<protein>
    <submittedName>
        <fullName evidence="2">Uncharacterized protein</fullName>
    </submittedName>
</protein>
<dbReference type="Proteomes" id="UP000499080">
    <property type="component" value="Unassembled WGS sequence"/>
</dbReference>
<evidence type="ECO:0000313" key="2">
    <source>
        <dbReference type="EMBL" id="GBN94561.1"/>
    </source>
</evidence>
<keyword evidence="3" id="KW-1185">Reference proteome</keyword>
<proteinExistence type="predicted"/>
<organism evidence="2 3">
    <name type="scientific">Araneus ventricosus</name>
    <name type="common">Orbweaver spider</name>
    <name type="synonym">Epeira ventricosa</name>
    <dbReference type="NCBI Taxonomy" id="182803"/>
    <lineage>
        <taxon>Eukaryota</taxon>
        <taxon>Metazoa</taxon>
        <taxon>Ecdysozoa</taxon>
        <taxon>Arthropoda</taxon>
        <taxon>Chelicerata</taxon>
        <taxon>Arachnida</taxon>
        <taxon>Araneae</taxon>
        <taxon>Araneomorphae</taxon>
        <taxon>Entelegynae</taxon>
        <taxon>Araneoidea</taxon>
        <taxon>Araneidae</taxon>
        <taxon>Araneus</taxon>
    </lineage>
</organism>
<name>A0A4Y2T2X9_ARAVE</name>
<evidence type="ECO:0000256" key="1">
    <source>
        <dbReference type="SAM" id="MobiDB-lite"/>
    </source>
</evidence>
<dbReference type="EMBL" id="BGPR01025555">
    <property type="protein sequence ID" value="GBN94561.1"/>
    <property type="molecule type" value="Genomic_DNA"/>
</dbReference>
<gene>
    <name evidence="2" type="ORF">AVEN_144944_1</name>
</gene>
<evidence type="ECO:0000313" key="3">
    <source>
        <dbReference type="Proteomes" id="UP000499080"/>
    </source>
</evidence>
<feature type="compositionally biased region" description="Polar residues" evidence="1">
    <location>
        <begin position="89"/>
        <end position="100"/>
    </location>
</feature>
<dbReference type="AlphaFoldDB" id="A0A4Y2T2X9"/>
<accession>A0A4Y2T2X9</accession>